<dbReference type="Gene3D" id="3.90.550.10">
    <property type="entry name" value="Spore Coat Polysaccharide Biosynthesis Protein SpsA, Chain A"/>
    <property type="match status" value="1"/>
</dbReference>
<feature type="region of interest" description="Disordered" evidence="5">
    <location>
        <begin position="833"/>
        <end position="856"/>
    </location>
</feature>
<dbReference type="EMBL" id="JBHMBK010000013">
    <property type="protein sequence ID" value="MFB9686216.1"/>
    <property type="molecule type" value="Genomic_DNA"/>
</dbReference>
<dbReference type="PANTHER" id="PTHR43179">
    <property type="entry name" value="RHAMNOSYLTRANSFERASE WBBL"/>
    <property type="match status" value="1"/>
</dbReference>
<comment type="pathway">
    <text evidence="1">Cell wall biogenesis; cell wall polysaccharide biosynthesis.</text>
</comment>
<proteinExistence type="inferred from homology"/>
<evidence type="ECO:0000256" key="5">
    <source>
        <dbReference type="SAM" id="MobiDB-lite"/>
    </source>
</evidence>
<dbReference type="CDD" id="cd04186">
    <property type="entry name" value="GT_2_like_c"/>
    <property type="match status" value="1"/>
</dbReference>
<dbReference type="InterPro" id="IPR029044">
    <property type="entry name" value="Nucleotide-diphossugar_trans"/>
</dbReference>
<dbReference type="Proteomes" id="UP001589535">
    <property type="component" value="Unassembled WGS sequence"/>
</dbReference>
<gene>
    <name evidence="7" type="ORF">ACFFTO_18630</name>
</gene>
<dbReference type="InterPro" id="IPR001173">
    <property type="entry name" value="Glyco_trans_2-like"/>
</dbReference>
<dbReference type="Pfam" id="PF13692">
    <property type="entry name" value="Glyco_trans_1_4"/>
    <property type="match status" value="1"/>
</dbReference>
<evidence type="ECO:0000313" key="8">
    <source>
        <dbReference type="Proteomes" id="UP001589535"/>
    </source>
</evidence>
<evidence type="ECO:0000256" key="4">
    <source>
        <dbReference type="ARBA" id="ARBA00022679"/>
    </source>
</evidence>
<keyword evidence="4 7" id="KW-0808">Transferase</keyword>
<evidence type="ECO:0000256" key="1">
    <source>
        <dbReference type="ARBA" id="ARBA00004776"/>
    </source>
</evidence>
<comment type="similarity">
    <text evidence="2">Belongs to the glycosyltransferase 2 family.</text>
</comment>
<dbReference type="SUPFAM" id="SSF53756">
    <property type="entry name" value="UDP-Glycosyltransferase/glycogen phosphorylase"/>
    <property type="match status" value="1"/>
</dbReference>
<dbReference type="EC" id="2.4.-.-" evidence="7"/>
<evidence type="ECO:0000256" key="2">
    <source>
        <dbReference type="ARBA" id="ARBA00006739"/>
    </source>
</evidence>
<dbReference type="Pfam" id="PF00535">
    <property type="entry name" value="Glycos_transf_2"/>
    <property type="match status" value="1"/>
</dbReference>
<keyword evidence="8" id="KW-1185">Reference proteome</keyword>
<name>A0ABV5U527_9PSEU</name>
<evidence type="ECO:0000259" key="6">
    <source>
        <dbReference type="Pfam" id="PF00535"/>
    </source>
</evidence>
<sequence length="856" mass="93130">MAQGDPQPLVSVIVVNYHGADDTITCLRALAEHDYPELELICVDNSADSAEAARISEAVPQVQLVEAGRNTGFAGGCNLGAKHAKGTVLAFLNNDARPAPGWVSAAVAELRAQPGVAAVASKVLDWDGTGTDFVDGGLTWFGMGYKRHAGTPLADVPAAEHEVAKDVLFGTGSALFVRASVFAELGGFDERFFMFYEDVDLGWRLNLRGWRVRYVPESLTYHRHHATMASVDTPETGRETFLLERNALAALYKNLSDETLARALPAALALAVRRATARGELDATQLDLEHGVAPIESADVSIPRTTLAGLLAIDQFVEQLPSLAESRAAEQAARVRTDADLLPLLRKALEPAYPLPRYLAAHDILVEAFGIEKAFGQRRKILVLTGDALTERMAGPAIRAWNIALALAAEHDVHLTTTNPLATPPPSPFRVSAGKHRELDAPIAWADVVVLQGHVLELAPSLKKQHSGKIVVADLYDPMHLELLEQGKGIPDDQRAADLAGVTRVLDAQLERGDFFLCASERQRHFWLGHLAALGRLSPRLYDADPTTQSLLAVVPFGLSPEPPVRTGPGLRSALGIGGTDHVVLWAGGVYSWFDPLTLVRAIDKLRRRRGDVRLVFLGMKHPNPEVAEMDIGTRTIRLADSLGLTGKHVYFNEQWVPYHERQNWLLDANCGVTTHYEHVETTFAFRTRVLDYLWAGLPIVTTDGDSFADLIRAERLGVVVPAEDDEALADALEKALYDEEFAAGCVERLAVVAHRFAWPEALKPLVEFCRDPRPAADRLPGSADLVTTPPVRGRAMLRRDLDLIREYLDAGGPAELARRVGGRAVKVARQRLSGGPGGLVPRLGSGARPRRSPRG</sequence>
<accession>A0ABV5U527</accession>
<feature type="domain" description="Glycosyltransferase 2-like" evidence="6">
    <location>
        <begin position="11"/>
        <end position="121"/>
    </location>
</feature>
<dbReference type="GO" id="GO:0016757">
    <property type="term" value="F:glycosyltransferase activity"/>
    <property type="evidence" value="ECO:0007669"/>
    <property type="project" value="UniProtKB-KW"/>
</dbReference>
<dbReference type="RefSeq" id="WP_378195080.1">
    <property type="nucleotide sequence ID" value="NZ_JBHMBK010000013.1"/>
</dbReference>
<keyword evidence="3 7" id="KW-0328">Glycosyltransferase</keyword>
<dbReference type="PANTHER" id="PTHR43179:SF12">
    <property type="entry name" value="GALACTOFURANOSYLTRANSFERASE GLFT2"/>
    <property type="match status" value="1"/>
</dbReference>
<reference evidence="7 8" key="1">
    <citation type="submission" date="2024-09" db="EMBL/GenBank/DDBJ databases">
        <authorList>
            <person name="Sun Q."/>
            <person name="Mori K."/>
        </authorList>
    </citation>
    <scope>NUCLEOTIDE SEQUENCE [LARGE SCALE GENOMIC DNA]</scope>
    <source>
        <strain evidence="7 8">JCM 13852</strain>
    </source>
</reference>
<dbReference type="CDD" id="cd03801">
    <property type="entry name" value="GT4_PimA-like"/>
    <property type="match status" value="1"/>
</dbReference>
<evidence type="ECO:0000313" key="7">
    <source>
        <dbReference type="EMBL" id="MFB9686216.1"/>
    </source>
</evidence>
<dbReference type="SUPFAM" id="SSF53448">
    <property type="entry name" value="Nucleotide-diphospho-sugar transferases"/>
    <property type="match status" value="1"/>
</dbReference>
<evidence type="ECO:0000256" key="3">
    <source>
        <dbReference type="ARBA" id="ARBA00022676"/>
    </source>
</evidence>
<comment type="caution">
    <text evidence="7">The sequence shown here is derived from an EMBL/GenBank/DDBJ whole genome shotgun (WGS) entry which is preliminary data.</text>
</comment>
<dbReference type="Gene3D" id="3.40.50.2000">
    <property type="entry name" value="Glycogen Phosphorylase B"/>
    <property type="match status" value="1"/>
</dbReference>
<organism evidence="7 8">
    <name type="scientific">Amycolatopsis plumensis</name>
    <dbReference type="NCBI Taxonomy" id="236508"/>
    <lineage>
        <taxon>Bacteria</taxon>
        <taxon>Bacillati</taxon>
        <taxon>Actinomycetota</taxon>
        <taxon>Actinomycetes</taxon>
        <taxon>Pseudonocardiales</taxon>
        <taxon>Pseudonocardiaceae</taxon>
        <taxon>Amycolatopsis</taxon>
    </lineage>
</organism>
<protein>
    <submittedName>
        <fullName evidence="7">Glycosyltransferase</fullName>
        <ecNumber evidence="7">2.4.-.-</ecNumber>
    </submittedName>
</protein>